<keyword evidence="3" id="KW-1185">Reference proteome</keyword>
<dbReference type="Proteomes" id="UP000694399">
    <property type="component" value="Chromosome C2"/>
</dbReference>
<dbReference type="PANTHER" id="PTHR46810">
    <property type="entry name" value="INACTIVE POLYGLYCYLASE TTLL10"/>
    <property type="match status" value="1"/>
</dbReference>
<organism evidence="2 3">
    <name type="scientific">Panthera leo</name>
    <name type="common">Lion</name>
    <dbReference type="NCBI Taxonomy" id="9689"/>
    <lineage>
        <taxon>Eukaryota</taxon>
        <taxon>Metazoa</taxon>
        <taxon>Chordata</taxon>
        <taxon>Craniata</taxon>
        <taxon>Vertebrata</taxon>
        <taxon>Euteleostomi</taxon>
        <taxon>Mammalia</taxon>
        <taxon>Eutheria</taxon>
        <taxon>Laurasiatheria</taxon>
        <taxon>Carnivora</taxon>
        <taxon>Feliformia</taxon>
        <taxon>Felidae</taxon>
        <taxon>Pantherinae</taxon>
        <taxon>Panthera</taxon>
    </lineage>
</organism>
<sequence>MTLPPQGTRPHGHHRDRSQPQAEAQVQDPGRHPSLRLGPRTAQRSHRGVGVVSSQSCPRPCAPTPAARSHTRFIYHRGPPTRTHVSRKRGKWSRIAGVRRSHTRVPDLLDAADTARPQASLLERHLPEGERQLHGSGQGPYFYIGGTNGASIISSYCKGKGWQRIEDSRREDYKLKWCEVKCRDSYYSFREGEQLLYQLPNNKLLTTKIGLLSALREYSRVVSRTHKTSPCAQAKVLKMEEFFPETYRLDIRDEREAFFTLFDVHAEEEPPVHAAQGGHGMEHGPPQPLHQRQIPEDQGTP</sequence>
<protein>
    <submittedName>
        <fullName evidence="2">Uncharacterized protein</fullName>
    </submittedName>
</protein>
<dbReference type="GO" id="GO:0070737">
    <property type="term" value="F:protein-glycine ligase activity, elongating"/>
    <property type="evidence" value="ECO:0007669"/>
    <property type="project" value="TreeGrafter"/>
</dbReference>
<feature type="region of interest" description="Disordered" evidence="1">
    <location>
        <begin position="272"/>
        <end position="301"/>
    </location>
</feature>
<reference evidence="2" key="2">
    <citation type="submission" date="2025-08" db="UniProtKB">
        <authorList>
            <consortium name="Ensembl"/>
        </authorList>
    </citation>
    <scope>IDENTIFICATION</scope>
</reference>
<dbReference type="InterPro" id="IPR027752">
    <property type="entry name" value="TTLL10"/>
</dbReference>
<dbReference type="GeneTree" id="ENSGT00940000160919"/>
<accession>A0A8C8XTP2</accession>
<feature type="region of interest" description="Disordered" evidence="1">
    <location>
        <begin position="1"/>
        <end position="66"/>
    </location>
</feature>
<reference evidence="2" key="1">
    <citation type="journal article" date="2019" name="bioRxiv">
        <title>Long live the king: chromosome-level assembly of the lion (Panthera leo) using linked-read, Hi-C, and long read data.</title>
        <authorList>
            <person name="Armstrong E.E."/>
            <person name="Taylor R.W."/>
            <person name="Miller D.E."/>
            <person name="Kaelin C."/>
            <person name="Barsh G."/>
            <person name="Hadly E.A."/>
            <person name="Petrov D."/>
        </authorList>
    </citation>
    <scope>NUCLEOTIDE SEQUENCE [LARGE SCALE GENOMIC DNA]</scope>
</reference>
<dbReference type="PANTHER" id="PTHR46810:SF1">
    <property type="entry name" value="INACTIVE POLYGLYCYLASE TTLL10"/>
    <property type="match status" value="1"/>
</dbReference>
<evidence type="ECO:0000256" key="1">
    <source>
        <dbReference type="SAM" id="MobiDB-lite"/>
    </source>
</evidence>
<reference evidence="2" key="3">
    <citation type="submission" date="2025-09" db="UniProtKB">
        <authorList>
            <consortium name="Ensembl"/>
        </authorList>
    </citation>
    <scope>IDENTIFICATION</scope>
</reference>
<dbReference type="Ensembl" id="ENSPLOT00000026343.1">
    <property type="protein sequence ID" value="ENSPLOP00000023852.1"/>
    <property type="gene ID" value="ENSPLOG00000017465.1"/>
</dbReference>
<proteinExistence type="predicted"/>
<name>A0A8C8XTP2_PANLE</name>
<evidence type="ECO:0000313" key="2">
    <source>
        <dbReference type="Ensembl" id="ENSPLOP00000023852.1"/>
    </source>
</evidence>
<evidence type="ECO:0000313" key="3">
    <source>
        <dbReference type="Proteomes" id="UP000694399"/>
    </source>
</evidence>
<dbReference type="AlphaFoldDB" id="A0A8C8XTP2"/>